<dbReference type="InterPro" id="IPR023833">
    <property type="entry name" value="Signal_pept_SipW-depend-type"/>
</dbReference>
<evidence type="ECO:0000313" key="1">
    <source>
        <dbReference type="EMBL" id="SFH27428.1"/>
    </source>
</evidence>
<dbReference type="EMBL" id="FOPW01000002">
    <property type="protein sequence ID" value="SFH27428.1"/>
    <property type="molecule type" value="Genomic_DNA"/>
</dbReference>
<comment type="caution">
    <text evidence="1">The sequence shown here is derived from an EMBL/GenBank/DDBJ whole genome shotgun (WGS) entry which is preliminary data.</text>
</comment>
<keyword evidence="2" id="KW-1185">Reference proteome</keyword>
<dbReference type="Proteomes" id="UP000199681">
    <property type="component" value="Unassembled WGS sequence"/>
</dbReference>
<organism evidence="1 2">
    <name type="scientific">Cryobacterium levicorallinum</name>
    <dbReference type="NCBI Taxonomy" id="995038"/>
    <lineage>
        <taxon>Bacteria</taxon>
        <taxon>Bacillati</taxon>
        <taxon>Actinomycetota</taxon>
        <taxon>Actinomycetes</taxon>
        <taxon>Micrococcales</taxon>
        <taxon>Microbacteriaceae</taxon>
        <taxon>Cryobacterium</taxon>
    </lineage>
</organism>
<dbReference type="NCBIfam" id="TIGR04088">
    <property type="entry name" value="cognate_SipW"/>
    <property type="match status" value="1"/>
</dbReference>
<gene>
    <name evidence="1" type="ORF">SAMN05216274_102242</name>
</gene>
<proteinExistence type="predicted"/>
<accession>A0ABY1EAG4</accession>
<sequence>MTFHSPPACRLARKRSRRSRRGKIMAILAGGAVLGLGTTATVAAWTDTEWVFGGASGTGDNAGVGTSSFEVEQNVVIPFDTAAFVQDETNPGQALTFGLDALSLTPGDSVYAPVALRTVTNSVAGNLMLEPAVAATGVTVVDSGAALWSALTLQVWASETAFTCNASTVASTTTPVITKIVDGALSTTGGAAAQALSAASANTQHYCFKVTLPSNAQTNQSLNLQGRTVAPAWEFSAVSS</sequence>
<reference evidence="1 2" key="1">
    <citation type="submission" date="2016-10" db="EMBL/GenBank/DDBJ databases">
        <authorList>
            <person name="Varghese N."/>
            <person name="Submissions S."/>
        </authorList>
    </citation>
    <scope>NUCLEOTIDE SEQUENCE [LARGE SCALE GENOMIC DNA]</scope>
    <source>
        <strain evidence="1 2">GMCC 1.11211</strain>
    </source>
</reference>
<name>A0ABY1EAG4_9MICO</name>
<protein>
    <submittedName>
        <fullName evidence="1">SipW-cognate class signal peptide</fullName>
    </submittedName>
</protein>
<evidence type="ECO:0000313" key="2">
    <source>
        <dbReference type="Proteomes" id="UP000199681"/>
    </source>
</evidence>